<evidence type="ECO:0000259" key="7">
    <source>
        <dbReference type="Pfam" id="PF14881"/>
    </source>
</evidence>
<dbReference type="InterPro" id="IPR036525">
    <property type="entry name" value="Tubulin/FtsZ_GTPase_sf"/>
</dbReference>
<reference evidence="8 9" key="1">
    <citation type="submission" date="2023-01" db="EMBL/GenBank/DDBJ databases">
        <title>Analysis of 21 Apiospora genomes using comparative genomics revels a genus with tremendous synthesis potential of carbohydrate active enzymes and secondary metabolites.</title>
        <authorList>
            <person name="Sorensen T."/>
        </authorList>
    </citation>
    <scope>NUCLEOTIDE SEQUENCE [LARGE SCALE GENOMIC DNA]</scope>
    <source>
        <strain evidence="8 9">CBS 83171</strain>
    </source>
</reference>
<evidence type="ECO:0000313" key="8">
    <source>
        <dbReference type="EMBL" id="KAK8057567.1"/>
    </source>
</evidence>
<dbReference type="Pfam" id="PF14881">
    <property type="entry name" value="Tubulin_3"/>
    <property type="match status" value="2"/>
</dbReference>
<feature type="domain" description="DML1/Misato tubulin" evidence="7">
    <location>
        <begin position="118"/>
        <end position="234"/>
    </location>
</feature>
<feature type="domain" description="Misato Segment II tubulin-like" evidence="6">
    <location>
        <begin position="2"/>
        <end position="113"/>
    </location>
</feature>
<comment type="caution">
    <text evidence="8">The sequence shown here is derived from an EMBL/GenBank/DDBJ whole genome shotgun (WGS) entry which is preliminary data.</text>
</comment>
<feature type="compositionally biased region" description="Basic residues" evidence="5">
    <location>
        <begin position="472"/>
        <end position="481"/>
    </location>
</feature>
<evidence type="ECO:0000259" key="6">
    <source>
        <dbReference type="Pfam" id="PF10644"/>
    </source>
</evidence>
<dbReference type="CDD" id="cd06060">
    <property type="entry name" value="misato"/>
    <property type="match status" value="1"/>
</dbReference>
<dbReference type="InterPro" id="IPR049942">
    <property type="entry name" value="DML1/Misato"/>
</dbReference>
<dbReference type="InterPro" id="IPR029209">
    <property type="entry name" value="DML1/Misato_tubulin"/>
</dbReference>
<evidence type="ECO:0000256" key="3">
    <source>
        <dbReference type="ARBA" id="ARBA00008507"/>
    </source>
</evidence>
<evidence type="ECO:0000256" key="5">
    <source>
        <dbReference type="SAM" id="MobiDB-lite"/>
    </source>
</evidence>
<accession>A0ABR1UF86</accession>
<sequence length="571" mass="63257">MHEIITLQLGQQSNYLATHFWNTQESYFTFGDDAGESPINHDVHFRPGLGADGTETFMPRTVIYDLKGGFGSMRKINALYEDAESEPAALWSGKTVVQKQTPIDISAYQESLDTGSAAPELTTRNVRYWSDFSRVFYHPRSIVQLNEYELGSTLMPFEKWTMGEELFASLDKDHDLLDRDLRPFIEEADQMQGVQIMSGIDDAWGGFAAKYVERMRDELGKTPIWLWGLQEPNAGIPKVGNFHHRVTTSPPPPLVSSAIAMLTKAAQEKRLLRLTNKARSIAELSSQVSLLIPLSIPSRSLASSVVLDKASAWNVTALFNAAMESTSLYTRLKSNDRANSLTMGSITDMLNVFGKQTIANLQMSPVDEPPAAAAGDGTGIQILSGRGELISSLNEMNYEDQSDTGGGQNRVESLDVDLSSLAENLGGAAVRGGSRKKAHLFSQLETARGDDAINAISREEDDEANDEDRYGRAQRRQKSHRYQSTLAYPMLDSYPRIFRDREGALRQDPISMRTVLSTDSSVMTRLRGLRTTVVRSIGLEDREDIGNELAEVAEAYKEGWSSGSDDDDDDN</sequence>
<evidence type="ECO:0000256" key="4">
    <source>
        <dbReference type="ARBA" id="ARBA00023128"/>
    </source>
</evidence>
<dbReference type="PANTHER" id="PTHR13391:SF0">
    <property type="entry name" value="PROTEIN MISATO HOMOLOG 1"/>
    <property type="match status" value="1"/>
</dbReference>
<evidence type="ECO:0000256" key="2">
    <source>
        <dbReference type="ARBA" id="ARBA00004173"/>
    </source>
</evidence>
<evidence type="ECO:0000256" key="1">
    <source>
        <dbReference type="ARBA" id="ARBA00003757"/>
    </source>
</evidence>
<dbReference type="Gene3D" id="3.40.50.1440">
    <property type="entry name" value="Tubulin/FtsZ, GTPase domain"/>
    <property type="match status" value="1"/>
</dbReference>
<dbReference type="EMBL" id="JAQQWM010000007">
    <property type="protein sequence ID" value="KAK8057567.1"/>
    <property type="molecule type" value="Genomic_DNA"/>
</dbReference>
<dbReference type="PANTHER" id="PTHR13391">
    <property type="entry name" value="MITOCHONDRIAL DISTRIBUTION REGULATOR MISATO"/>
    <property type="match status" value="1"/>
</dbReference>
<dbReference type="InterPro" id="IPR019605">
    <property type="entry name" value="Misato_II_tubulin-like"/>
</dbReference>
<feature type="region of interest" description="Disordered" evidence="5">
    <location>
        <begin position="458"/>
        <end position="481"/>
    </location>
</feature>
<proteinExistence type="inferred from homology"/>
<comment type="similarity">
    <text evidence="3">Belongs to the misato family.</text>
</comment>
<organism evidence="8 9">
    <name type="scientific">Apiospora saccharicola</name>
    <dbReference type="NCBI Taxonomy" id="335842"/>
    <lineage>
        <taxon>Eukaryota</taxon>
        <taxon>Fungi</taxon>
        <taxon>Dikarya</taxon>
        <taxon>Ascomycota</taxon>
        <taxon>Pezizomycotina</taxon>
        <taxon>Sordariomycetes</taxon>
        <taxon>Xylariomycetidae</taxon>
        <taxon>Amphisphaeriales</taxon>
        <taxon>Apiosporaceae</taxon>
        <taxon>Apiospora</taxon>
    </lineage>
</organism>
<feature type="domain" description="DML1/Misato tubulin" evidence="7">
    <location>
        <begin position="264"/>
        <end position="332"/>
    </location>
</feature>
<dbReference type="Proteomes" id="UP001446871">
    <property type="component" value="Unassembled WGS sequence"/>
</dbReference>
<protein>
    <submittedName>
        <fullName evidence="8">Misato Segment II myosin-like domain-containing protein</fullName>
    </submittedName>
</protein>
<comment type="function">
    <text evidence="1">Involved in the partitioning of the mitochondrial organelle and mitochondrial DNA (mtDNA) inheritance.</text>
</comment>
<dbReference type="SUPFAM" id="SSF52490">
    <property type="entry name" value="Tubulin nucleotide-binding domain-like"/>
    <property type="match status" value="1"/>
</dbReference>
<evidence type="ECO:0000313" key="9">
    <source>
        <dbReference type="Proteomes" id="UP001446871"/>
    </source>
</evidence>
<dbReference type="Pfam" id="PF10644">
    <property type="entry name" value="Misat_Tub_SegII"/>
    <property type="match status" value="1"/>
</dbReference>
<keyword evidence="4" id="KW-0496">Mitochondrion</keyword>
<comment type="subcellular location">
    <subcellularLocation>
        <location evidence="2">Mitochondrion</location>
    </subcellularLocation>
</comment>
<name>A0ABR1UF86_9PEZI</name>
<gene>
    <name evidence="8" type="ORF">PG996_011504</name>
</gene>
<keyword evidence="9" id="KW-1185">Reference proteome</keyword>